<dbReference type="Pfam" id="PF08240">
    <property type="entry name" value="ADH_N"/>
    <property type="match status" value="1"/>
</dbReference>
<dbReference type="Proteomes" id="UP000000851">
    <property type="component" value="Chromosome"/>
</dbReference>
<dbReference type="AlphaFoldDB" id="C7QIK8"/>
<evidence type="ECO:0000313" key="5">
    <source>
        <dbReference type="Proteomes" id="UP000000851"/>
    </source>
</evidence>
<dbReference type="PANTHER" id="PTHR48106">
    <property type="entry name" value="QUINONE OXIDOREDUCTASE PIG3-RELATED"/>
    <property type="match status" value="1"/>
</dbReference>
<organism evidence="4 5">
    <name type="scientific">Catenulispora acidiphila (strain DSM 44928 / JCM 14897 / NBRC 102108 / NRRL B-24433 / ID139908)</name>
    <dbReference type="NCBI Taxonomy" id="479433"/>
    <lineage>
        <taxon>Bacteria</taxon>
        <taxon>Bacillati</taxon>
        <taxon>Actinomycetota</taxon>
        <taxon>Actinomycetes</taxon>
        <taxon>Catenulisporales</taxon>
        <taxon>Catenulisporaceae</taxon>
        <taxon>Catenulispora</taxon>
    </lineage>
</organism>
<keyword evidence="1" id="KW-0521">NADP</keyword>
<accession>C7QIK8</accession>
<proteinExistence type="predicted"/>
<feature type="domain" description="Enoyl reductase (ER)" evidence="3">
    <location>
        <begin position="17"/>
        <end position="329"/>
    </location>
</feature>
<keyword evidence="2" id="KW-0560">Oxidoreductase</keyword>
<dbReference type="HOGENOM" id="CLU_026673_3_4_11"/>
<dbReference type="InterPro" id="IPR013154">
    <property type="entry name" value="ADH-like_N"/>
</dbReference>
<dbReference type="eggNOG" id="COG0604">
    <property type="taxonomic scope" value="Bacteria"/>
</dbReference>
<dbReference type="SUPFAM" id="SSF51735">
    <property type="entry name" value="NAD(P)-binding Rossmann-fold domains"/>
    <property type="match status" value="1"/>
</dbReference>
<dbReference type="Gene3D" id="3.40.50.720">
    <property type="entry name" value="NAD(P)-binding Rossmann-like Domain"/>
    <property type="match status" value="1"/>
</dbReference>
<dbReference type="PANTHER" id="PTHR48106:SF18">
    <property type="entry name" value="QUINONE OXIDOREDUCTASE PIG3"/>
    <property type="match status" value="1"/>
</dbReference>
<dbReference type="GO" id="GO:0070402">
    <property type="term" value="F:NADPH binding"/>
    <property type="evidence" value="ECO:0007669"/>
    <property type="project" value="TreeGrafter"/>
</dbReference>
<dbReference type="STRING" id="479433.Caci_6231"/>
<dbReference type="EMBL" id="CP001700">
    <property type="protein sequence ID" value="ACU75085.1"/>
    <property type="molecule type" value="Genomic_DNA"/>
</dbReference>
<dbReference type="RefSeq" id="WP_015794814.1">
    <property type="nucleotide sequence ID" value="NC_013131.1"/>
</dbReference>
<dbReference type="GO" id="GO:0016651">
    <property type="term" value="F:oxidoreductase activity, acting on NAD(P)H"/>
    <property type="evidence" value="ECO:0007669"/>
    <property type="project" value="TreeGrafter"/>
</dbReference>
<evidence type="ECO:0000256" key="2">
    <source>
        <dbReference type="ARBA" id="ARBA00023002"/>
    </source>
</evidence>
<dbReference type="InterPro" id="IPR020843">
    <property type="entry name" value="ER"/>
</dbReference>
<dbReference type="Pfam" id="PF13602">
    <property type="entry name" value="ADH_zinc_N_2"/>
    <property type="match status" value="1"/>
</dbReference>
<evidence type="ECO:0000256" key="1">
    <source>
        <dbReference type="ARBA" id="ARBA00022857"/>
    </source>
</evidence>
<dbReference type="InterPro" id="IPR011032">
    <property type="entry name" value="GroES-like_sf"/>
</dbReference>
<dbReference type="InterPro" id="IPR036291">
    <property type="entry name" value="NAD(P)-bd_dom_sf"/>
</dbReference>
<gene>
    <name evidence="4" type="ordered locus">Caci_6231</name>
</gene>
<evidence type="ECO:0000313" key="4">
    <source>
        <dbReference type="EMBL" id="ACU75085.1"/>
    </source>
</evidence>
<dbReference type="SMART" id="SM00829">
    <property type="entry name" value="PKS_ER"/>
    <property type="match status" value="1"/>
</dbReference>
<name>C7QIK8_CATAD</name>
<dbReference type="OrthoDB" id="9792162at2"/>
<keyword evidence="5" id="KW-1185">Reference proteome</keyword>
<reference evidence="4 5" key="1">
    <citation type="journal article" date="2009" name="Stand. Genomic Sci.">
        <title>Complete genome sequence of Catenulispora acidiphila type strain (ID 139908).</title>
        <authorList>
            <person name="Copeland A."/>
            <person name="Lapidus A."/>
            <person name="Glavina Del Rio T."/>
            <person name="Nolan M."/>
            <person name="Lucas S."/>
            <person name="Chen F."/>
            <person name="Tice H."/>
            <person name="Cheng J.F."/>
            <person name="Bruce D."/>
            <person name="Goodwin L."/>
            <person name="Pitluck S."/>
            <person name="Mikhailova N."/>
            <person name="Pati A."/>
            <person name="Ivanova N."/>
            <person name="Mavromatis K."/>
            <person name="Chen A."/>
            <person name="Palaniappan K."/>
            <person name="Chain P."/>
            <person name="Land M."/>
            <person name="Hauser L."/>
            <person name="Chang Y.J."/>
            <person name="Jeffries C.D."/>
            <person name="Chertkov O."/>
            <person name="Brettin T."/>
            <person name="Detter J.C."/>
            <person name="Han C."/>
            <person name="Ali Z."/>
            <person name="Tindall B.J."/>
            <person name="Goker M."/>
            <person name="Bristow J."/>
            <person name="Eisen J.A."/>
            <person name="Markowitz V."/>
            <person name="Hugenholtz P."/>
            <person name="Kyrpides N.C."/>
            <person name="Klenk H.P."/>
        </authorList>
    </citation>
    <scope>NUCLEOTIDE SEQUENCE [LARGE SCALE GENOMIC DNA]</scope>
    <source>
        <strain evidence="5">DSM 44928 / JCM 14897 / NBRC 102108 / NRRL B-24433 / ID139908</strain>
    </source>
</reference>
<evidence type="ECO:0000259" key="3">
    <source>
        <dbReference type="SMART" id="SM00829"/>
    </source>
</evidence>
<dbReference type="InParanoid" id="C7QIK8"/>
<sequence>MTSSPSTMRAVRLSGPGPVDNLELTTVPLPPEKDGWVRIRVEAFGLNRSELKLRLGVSVGVSFPRVPGIEAAGTIDAAPADSGLVRGQKVVAMMGDMGRTYDGGYAEYTSVPLSQVIPIDTDLPWEVLGALPEMVQTAYGSLTVGLDIQPGQTVLIRGGTSSVGLAAAALAGWRGCTVLSTTRKADRLALLKERGVDHPLLDDGDVAAAVRELYPDGVDAALDLVGTPTLPDTLRAVRVHGTACFGGSLSNQYSVRDFSPNEYLPRGVRLAGYFGDASDLPQDVFQEILDAVAAGQLTFPVDRVYDGLEQVRQAHDDMEHDRATGKLVVRVRH</sequence>
<dbReference type="SUPFAM" id="SSF50129">
    <property type="entry name" value="GroES-like"/>
    <property type="match status" value="1"/>
</dbReference>
<protein>
    <submittedName>
        <fullName evidence="4">Alcohol dehydrogenase zinc-binding domain protein</fullName>
    </submittedName>
</protein>
<dbReference type="Gene3D" id="3.90.180.10">
    <property type="entry name" value="Medium-chain alcohol dehydrogenases, catalytic domain"/>
    <property type="match status" value="1"/>
</dbReference>
<dbReference type="KEGG" id="cai:Caci_6231"/>